<feature type="transmembrane region" description="Helical" evidence="1">
    <location>
        <begin position="94"/>
        <end position="111"/>
    </location>
</feature>
<proteinExistence type="predicted"/>
<dbReference type="Proteomes" id="UP000293162">
    <property type="component" value="Unassembled WGS sequence"/>
</dbReference>
<comment type="caution">
    <text evidence="2">The sequence shown here is derived from an EMBL/GenBank/DDBJ whole genome shotgun (WGS) entry which is preliminary data.</text>
</comment>
<feature type="transmembrane region" description="Helical" evidence="1">
    <location>
        <begin position="20"/>
        <end position="38"/>
    </location>
</feature>
<keyword evidence="1" id="KW-1133">Transmembrane helix</keyword>
<accession>A0A4Q5M020</accession>
<keyword evidence="1" id="KW-0812">Transmembrane</keyword>
<feature type="transmembrane region" description="Helical" evidence="1">
    <location>
        <begin position="201"/>
        <end position="226"/>
    </location>
</feature>
<name>A0A4Q5M020_9BACT</name>
<feature type="transmembrane region" description="Helical" evidence="1">
    <location>
        <begin position="275"/>
        <end position="297"/>
    </location>
</feature>
<sequence>MKIFQRLSDNSLPIQWHHLLFYILLVAVIPHTGFWFDLNNDWPRWSYYAFEHGLSQIYNSDTNYMPFYLHGLYWFGKLQGSKELIYANSYQLKYFFLLFDFGCALALAWALRKYYSVKLVEYLLLFNLGYLYCTVIWGQLDSVPTTMVVLGIICLYERKMLWAAFFCTLSIYVKLQAIIFVPFFVILLVYQFSQKFDTWLLAKMLGISLLTQLWLLSPFIWGGTFWNFIKVVRESVGFFPRVSWNAYNLWYLLIKEDPTLLNDTLTFAGLTYKKWGFLLFFGLSALVFIPILARTYILIWFKKIADADYYALLWLTASTIATLFFFVNTQMHERYSYPAIALYFAYALISRQYALFALISVAHLANVDGMNKYFGLNPFKPEYTSLLFGLILLISFVKLFIQTKNIRLEYLQQKLR</sequence>
<evidence type="ECO:0000313" key="3">
    <source>
        <dbReference type="Proteomes" id="UP000293162"/>
    </source>
</evidence>
<gene>
    <name evidence="2" type="ORF">EWM59_11595</name>
</gene>
<organism evidence="2 3">
    <name type="scientific">Emticicia agri</name>
    <dbReference type="NCBI Taxonomy" id="2492393"/>
    <lineage>
        <taxon>Bacteria</taxon>
        <taxon>Pseudomonadati</taxon>
        <taxon>Bacteroidota</taxon>
        <taxon>Cytophagia</taxon>
        <taxon>Cytophagales</taxon>
        <taxon>Leadbetterellaceae</taxon>
        <taxon>Emticicia</taxon>
    </lineage>
</organism>
<protein>
    <recommendedName>
        <fullName evidence="4">DUF2029 domain-containing protein</fullName>
    </recommendedName>
</protein>
<keyword evidence="3" id="KW-1185">Reference proteome</keyword>
<dbReference type="AlphaFoldDB" id="A0A4Q5M020"/>
<reference evidence="2 3" key="1">
    <citation type="submission" date="2019-02" db="EMBL/GenBank/DDBJ databases">
        <title>Bacterial novel species Emticicia sp. 17J42-9 isolated from soil.</title>
        <authorList>
            <person name="Jung H.-Y."/>
        </authorList>
    </citation>
    <scope>NUCLEOTIDE SEQUENCE [LARGE SCALE GENOMIC DNA]</scope>
    <source>
        <strain evidence="2 3">17J42-9</strain>
    </source>
</reference>
<feature type="transmembrane region" description="Helical" evidence="1">
    <location>
        <begin position="309"/>
        <end position="328"/>
    </location>
</feature>
<evidence type="ECO:0008006" key="4">
    <source>
        <dbReference type="Google" id="ProtNLM"/>
    </source>
</evidence>
<dbReference type="RefSeq" id="WP_130021136.1">
    <property type="nucleotide sequence ID" value="NZ_SEWF01000014.1"/>
</dbReference>
<dbReference type="OrthoDB" id="9776737at2"/>
<feature type="transmembrane region" description="Helical" evidence="1">
    <location>
        <begin position="340"/>
        <end position="363"/>
    </location>
</feature>
<evidence type="ECO:0000256" key="1">
    <source>
        <dbReference type="SAM" id="Phobius"/>
    </source>
</evidence>
<dbReference type="EMBL" id="SEWF01000014">
    <property type="protein sequence ID" value="RYU95531.1"/>
    <property type="molecule type" value="Genomic_DNA"/>
</dbReference>
<feature type="transmembrane region" description="Helical" evidence="1">
    <location>
        <begin position="160"/>
        <end position="189"/>
    </location>
</feature>
<evidence type="ECO:0000313" key="2">
    <source>
        <dbReference type="EMBL" id="RYU95531.1"/>
    </source>
</evidence>
<keyword evidence="1" id="KW-0472">Membrane</keyword>
<feature type="transmembrane region" description="Helical" evidence="1">
    <location>
        <begin position="383"/>
        <end position="401"/>
    </location>
</feature>